<reference evidence="2 3" key="1">
    <citation type="journal article" date="2019" name="Int. J. Syst. Evol. Microbiol.">
        <title>The Global Catalogue of Microorganisms (GCM) 10K type strain sequencing project: providing services to taxonomists for standard genome sequencing and annotation.</title>
        <authorList>
            <consortium name="The Broad Institute Genomics Platform"/>
            <consortium name="The Broad Institute Genome Sequencing Center for Infectious Disease"/>
            <person name="Wu L."/>
            <person name="Ma J."/>
        </authorList>
    </citation>
    <scope>NUCLEOTIDE SEQUENCE [LARGE SCALE GENOMIC DNA]</scope>
    <source>
        <strain evidence="2 3">PSR21</strain>
    </source>
</reference>
<dbReference type="Pfam" id="PF18545">
    <property type="entry name" value="HalOD1"/>
    <property type="match status" value="1"/>
</dbReference>
<evidence type="ECO:0000313" key="2">
    <source>
        <dbReference type="EMBL" id="MFC7318111.1"/>
    </source>
</evidence>
<accession>A0ABD6ACN2</accession>
<dbReference type="Proteomes" id="UP001596547">
    <property type="component" value="Unassembled WGS sequence"/>
</dbReference>
<keyword evidence="3" id="KW-1185">Reference proteome</keyword>
<dbReference type="AlphaFoldDB" id="A0ABD6ACN2"/>
<gene>
    <name evidence="2" type="ORF">ACFQPE_15105</name>
</gene>
<comment type="caution">
    <text evidence="2">The sequence shown here is derived from an EMBL/GenBank/DDBJ whole genome shotgun (WGS) entry which is preliminary data.</text>
</comment>
<feature type="domain" description="Halobacterial output" evidence="1">
    <location>
        <begin position="29"/>
        <end position="98"/>
    </location>
</feature>
<proteinExistence type="predicted"/>
<protein>
    <submittedName>
        <fullName evidence="2">HalOD1 output domain-containing protein</fullName>
    </submittedName>
</protein>
<evidence type="ECO:0000259" key="1">
    <source>
        <dbReference type="Pfam" id="PF18545"/>
    </source>
</evidence>
<organism evidence="2 3">
    <name type="scientific">Halomarina halobia</name>
    <dbReference type="NCBI Taxonomy" id="3033386"/>
    <lineage>
        <taxon>Archaea</taxon>
        <taxon>Methanobacteriati</taxon>
        <taxon>Methanobacteriota</taxon>
        <taxon>Stenosarchaea group</taxon>
        <taxon>Halobacteria</taxon>
        <taxon>Halobacteriales</taxon>
        <taxon>Natronomonadaceae</taxon>
        <taxon>Halomarina</taxon>
    </lineage>
</organism>
<dbReference type="InterPro" id="IPR040624">
    <property type="entry name" value="HalOD1"/>
</dbReference>
<dbReference type="EMBL" id="JBHTBF010000002">
    <property type="protein sequence ID" value="MFC7318111.1"/>
    <property type="molecule type" value="Genomic_DNA"/>
</dbReference>
<name>A0ABD6ACN2_9EURY</name>
<sequence>MSDDERPADRRIPAEAPETIHVTYDWSVTSPSVAVVETVARAMDREPMAMIPLHESVDPDALDALFQPLPEDRSPTDVSILMTYAGYAVTVRYTGDVTARRADPGRTE</sequence>
<dbReference type="GeneID" id="79315202"/>
<dbReference type="RefSeq" id="WP_276305612.1">
    <property type="nucleotide sequence ID" value="NZ_CP119992.1"/>
</dbReference>
<evidence type="ECO:0000313" key="3">
    <source>
        <dbReference type="Proteomes" id="UP001596547"/>
    </source>
</evidence>